<evidence type="ECO:0000313" key="6">
    <source>
        <dbReference type="Proteomes" id="UP000467240"/>
    </source>
</evidence>
<dbReference type="GO" id="GO:0003700">
    <property type="term" value="F:DNA-binding transcription factor activity"/>
    <property type="evidence" value="ECO:0007669"/>
    <property type="project" value="TreeGrafter"/>
</dbReference>
<keyword evidence="6" id="KW-1185">Reference proteome</keyword>
<dbReference type="Gene3D" id="3.40.50.2300">
    <property type="match status" value="2"/>
</dbReference>
<dbReference type="InterPro" id="IPR010982">
    <property type="entry name" value="Lambda_DNA-bd_dom_sf"/>
</dbReference>
<gene>
    <name evidence="5" type="ORF">F8O01_09340</name>
</gene>
<dbReference type="SUPFAM" id="SSF53822">
    <property type="entry name" value="Periplasmic binding protein-like I"/>
    <property type="match status" value="1"/>
</dbReference>
<dbReference type="PROSITE" id="PS50932">
    <property type="entry name" value="HTH_LACI_2"/>
    <property type="match status" value="1"/>
</dbReference>
<dbReference type="SUPFAM" id="SSF47413">
    <property type="entry name" value="lambda repressor-like DNA-binding domains"/>
    <property type="match status" value="1"/>
</dbReference>
<dbReference type="PANTHER" id="PTHR30146:SF109">
    <property type="entry name" value="HTH-TYPE TRANSCRIPTIONAL REGULATOR GALS"/>
    <property type="match status" value="1"/>
</dbReference>
<comment type="caution">
    <text evidence="5">The sequence shown here is derived from an EMBL/GenBank/DDBJ whole genome shotgun (WGS) entry which is preliminary data.</text>
</comment>
<evidence type="ECO:0000256" key="2">
    <source>
        <dbReference type="ARBA" id="ARBA00023125"/>
    </source>
</evidence>
<sequence length="332" mass="35687">MKQVASLAGVGVKTVSRVVNNEPNVSAATAERVWHAVNVLNYHVDLGAGNLRRADGRTRTIGLLVGSVDNPFSASIHRAVEDIAEEHHVAVFASSLDGDSRREEGAVSAFMRRRVDGLILMATRQPDYLATLRDRGIPAVFVDRTPVGDDLDVVASDNRASAARATAHLIARGHRRIALLADRLSIQTADERYRGFMEALGEAGIPTKLASVVTEIGDEESARLALGRLLDSDTPPTAVFSAQNLITFGALRALRERGLEHEVALVGFDDIPLADLMDPGVTVVAQDPQQIGHRAARILFDRLDGDRRPAQRVVVPTLFVERGSGEIPGPGG</sequence>
<feature type="domain" description="HTH lacI-type" evidence="4">
    <location>
        <begin position="1"/>
        <end position="53"/>
    </location>
</feature>
<dbReference type="PANTHER" id="PTHR30146">
    <property type="entry name" value="LACI-RELATED TRANSCRIPTIONAL REPRESSOR"/>
    <property type="match status" value="1"/>
</dbReference>
<dbReference type="Pfam" id="PF00532">
    <property type="entry name" value="Peripla_BP_1"/>
    <property type="match status" value="1"/>
</dbReference>
<dbReference type="EMBL" id="WBJZ01000010">
    <property type="protein sequence ID" value="KAB1656907.1"/>
    <property type="molecule type" value="Genomic_DNA"/>
</dbReference>
<dbReference type="Pfam" id="PF00356">
    <property type="entry name" value="LacI"/>
    <property type="match status" value="1"/>
</dbReference>
<dbReference type="AlphaFoldDB" id="A0A7J5BTN9"/>
<keyword evidence="3" id="KW-0804">Transcription</keyword>
<dbReference type="Proteomes" id="UP000467240">
    <property type="component" value="Unassembled WGS sequence"/>
</dbReference>
<organism evidence="5 6">
    <name type="scientific">Pseudoclavibacter chungangensis</name>
    <dbReference type="NCBI Taxonomy" id="587635"/>
    <lineage>
        <taxon>Bacteria</taxon>
        <taxon>Bacillati</taxon>
        <taxon>Actinomycetota</taxon>
        <taxon>Actinomycetes</taxon>
        <taxon>Micrococcales</taxon>
        <taxon>Microbacteriaceae</taxon>
        <taxon>Pseudoclavibacter</taxon>
    </lineage>
</organism>
<dbReference type="OrthoDB" id="3595338at2"/>
<dbReference type="InterPro" id="IPR001761">
    <property type="entry name" value="Peripla_BP/Lac1_sug-bd_dom"/>
</dbReference>
<reference evidence="5 6" key="1">
    <citation type="submission" date="2019-09" db="EMBL/GenBank/DDBJ databases">
        <title>Phylogeny of genus Pseudoclavibacter and closely related genus.</title>
        <authorList>
            <person name="Li Y."/>
        </authorList>
    </citation>
    <scope>NUCLEOTIDE SEQUENCE [LARGE SCALE GENOMIC DNA]</scope>
    <source>
        <strain evidence="5 6">DSM 23821</strain>
    </source>
</reference>
<evidence type="ECO:0000259" key="4">
    <source>
        <dbReference type="PROSITE" id="PS50932"/>
    </source>
</evidence>
<dbReference type="InterPro" id="IPR000843">
    <property type="entry name" value="HTH_LacI"/>
</dbReference>
<evidence type="ECO:0000256" key="1">
    <source>
        <dbReference type="ARBA" id="ARBA00023015"/>
    </source>
</evidence>
<dbReference type="SMART" id="SM00354">
    <property type="entry name" value="HTH_LACI"/>
    <property type="match status" value="1"/>
</dbReference>
<dbReference type="Gene3D" id="1.10.260.40">
    <property type="entry name" value="lambda repressor-like DNA-binding domains"/>
    <property type="match status" value="1"/>
</dbReference>
<evidence type="ECO:0000256" key="3">
    <source>
        <dbReference type="ARBA" id="ARBA00023163"/>
    </source>
</evidence>
<dbReference type="InterPro" id="IPR028082">
    <property type="entry name" value="Peripla_BP_I"/>
</dbReference>
<keyword evidence="2" id="KW-0238">DNA-binding</keyword>
<accession>A0A7J5BTN9</accession>
<dbReference type="GO" id="GO:0000976">
    <property type="term" value="F:transcription cis-regulatory region binding"/>
    <property type="evidence" value="ECO:0007669"/>
    <property type="project" value="TreeGrafter"/>
</dbReference>
<evidence type="ECO:0000313" key="5">
    <source>
        <dbReference type="EMBL" id="KAB1656907.1"/>
    </source>
</evidence>
<proteinExistence type="predicted"/>
<dbReference type="CDD" id="cd01392">
    <property type="entry name" value="HTH_LacI"/>
    <property type="match status" value="1"/>
</dbReference>
<keyword evidence="1" id="KW-0805">Transcription regulation</keyword>
<dbReference type="CDD" id="cd06267">
    <property type="entry name" value="PBP1_LacI_sugar_binding-like"/>
    <property type="match status" value="1"/>
</dbReference>
<protein>
    <submittedName>
        <fullName evidence="5">LacI family transcriptional regulator</fullName>
    </submittedName>
</protein>
<name>A0A7J5BTN9_9MICO</name>